<protein>
    <submittedName>
        <fullName evidence="2">Membrane protein implicated in regulation of membrane protease activity</fullName>
    </submittedName>
</protein>
<dbReference type="GO" id="GO:0008233">
    <property type="term" value="F:peptidase activity"/>
    <property type="evidence" value="ECO:0007669"/>
    <property type="project" value="UniProtKB-KW"/>
</dbReference>
<keyword evidence="1" id="KW-1133">Transmembrane helix</keyword>
<dbReference type="Gene3D" id="2.40.50.140">
    <property type="entry name" value="Nucleic acid-binding proteins"/>
    <property type="match status" value="1"/>
</dbReference>
<keyword evidence="1" id="KW-0812">Transmembrane</keyword>
<feature type="transmembrane region" description="Helical" evidence="1">
    <location>
        <begin position="102"/>
        <end position="120"/>
    </location>
</feature>
<dbReference type="Proteomes" id="UP000199518">
    <property type="component" value="Unassembled WGS sequence"/>
</dbReference>
<evidence type="ECO:0000256" key="1">
    <source>
        <dbReference type="SAM" id="Phobius"/>
    </source>
</evidence>
<dbReference type="OrthoDB" id="289477at2"/>
<dbReference type="STRING" id="1576369.SAMN05421753_106220"/>
<dbReference type="AlphaFoldDB" id="A0A1I3G772"/>
<keyword evidence="3" id="KW-1185">Reference proteome</keyword>
<proteinExistence type="predicted"/>
<name>A0A1I3G772_9PLAN</name>
<feature type="transmembrane region" description="Helical" evidence="1">
    <location>
        <begin position="67"/>
        <end position="90"/>
    </location>
</feature>
<evidence type="ECO:0000313" key="2">
    <source>
        <dbReference type="EMBL" id="SFI19326.1"/>
    </source>
</evidence>
<keyword evidence="2" id="KW-0645">Protease</keyword>
<evidence type="ECO:0000313" key="3">
    <source>
        <dbReference type="Proteomes" id="UP000199518"/>
    </source>
</evidence>
<sequence>METLFLICALSGGTFIACQFVLTLLGLSDSFFSADVDHELAGDIETDLHDGIDHVEADGHAEHHSSWLFGVISLRTLIAATTFFGLAGMAVNRGGGTQVQQLAFATVSGAAALFGVHWLMKSFYQLGQNSTLRMQNAVGKIGTVSLAIPGDIGHCGKVQVEIQGRLEEVAAIAVEAKVLPTGSRVQVVGISHGNVLEVAAVKASTRSERAVPI</sequence>
<dbReference type="EMBL" id="FOQD01000006">
    <property type="protein sequence ID" value="SFI19326.1"/>
    <property type="molecule type" value="Genomic_DNA"/>
</dbReference>
<dbReference type="RefSeq" id="WP_092049669.1">
    <property type="nucleotide sequence ID" value="NZ_FOQD01000006.1"/>
</dbReference>
<dbReference type="GO" id="GO:0006508">
    <property type="term" value="P:proteolysis"/>
    <property type="evidence" value="ECO:0007669"/>
    <property type="project" value="UniProtKB-KW"/>
</dbReference>
<gene>
    <name evidence="2" type="ORF">SAMN05421753_106220</name>
</gene>
<organism evidence="2 3">
    <name type="scientific">Planctomicrobium piriforme</name>
    <dbReference type="NCBI Taxonomy" id="1576369"/>
    <lineage>
        <taxon>Bacteria</taxon>
        <taxon>Pseudomonadati</taxon>
        <taxon>Planctomycetota</taxon>
        <taxon>Planctomycetia</taxon>
        <taxon>Planctomycetales</taxon>
        <taxon>Planctomycetaceae</taxon>
        <taxon>Planctomicrobium</taxon>
    </lineage>
</organism>
<keyword evidence="1" id="KW-0472">Membrane</keyword>
<accession>A0A1I3G772</accession>
<reference evidence="3" key="1">
    <citation type="submission" date="2016-10" db="EMBL/GenBank/DDBJ databases">
        <authorList>
            <person name="Varghese N."/>
            <person name="Submissions S."/>
        </authorList>
    </citation>
    <scope>NUCLEOTIDE SEQUENCE [LARGE SCALE GENOMIC DNA]</scope>
    <source>
        <strain evidence="3">DSM 26348</strain>
    </source>
</reference>
<keyword evidence="2" id="KW-0378">Hydrolase</keyword>
<dbReference type="InterPro" id="IPR012340">
    <property type="entry name" value="NA-bd_OB-fold"/>
</dbReference>